<gene>
    <name evidence="3" type="ORF">LEM8419_01340</name>
</gene>
<proteinExistence type="predicted"/>
<feature type="transmembrane region" description="Helical" evidence="2">
    <location>
        <begin position="59"/>
        <end position="76"/>
    </location>
</feature>
<protein>
    <recommendedName>
        <fullName evidence="5">DUF3098 domain-containing protein</fullName>
    </recommendedName>
</protein>
<comment type="caution">
    <text evidence="3">The sequence shown here is derived from an EMBL/GenBank/DDBJ whole genome shotgun (WGS) entry which is preliminary data.</text>
</comment>
<keyword evidence="2" id="KW-1133">Transmembrane helix</keyword>
<dbReference type="InterPro" id="IPR021448">
    <property type="entry name" value="DUF3098"/>
</dbReference>
<evidence type="ECO:0000313" key="3">
    <source>
        <dbReference type="EMBL" id="CAH1000192.1"/>
    </source>
</evidence>
<reference evidence="3" key="1">
    <citation type="submission" date="2021-12" db="EMBL/GenBank/DDBJ databases">
        <authorList>
            <person name="Rodrigo-Torres L."/>
            <person name="Arahal R. D."/>
            <person name="Lucena T."/>
        </authorList>
    </citation>
    <scope>NUCLEOTIDE SEQUENCE</scope>
    <source>
        <strain evidence="3">CECT 8419</strain>
    </source>
</reference>
<accession>A0ABM9AZB4</accession>
<evidence type="ECO:0008006" key="5">
    <source>
        <dbReference type="Google" id="ProtNLM"/>
    </source>
</evidence>
<evidence type="ECO:0000256" key="1">
    <source>
        <dbReference type="SAM" id="MobiDB-lite"/>
    </source>
</evidence>
<dbReference type="Pfam" id="PF11297">
    <property type="entry name" value="DUF3098"/>
    <property type="match status" value="1"/>
</dbReference>
<feature type="transmembrane region" description="Helical" evidence="2">
    <location>
        <begin position="96"/>
        <end position="115"/>
    </location>
</feature>
<organism evidence="3 4">
    <name type="scientific">Neolewinella maritima</name>
    <dbReference type="NCBI Taxonomy" id="1383882"/>
    <lineage>
        <taxon>Bacteria</taxon>
        <taxon>Pseudomonadati</taxon>
        <taxon>Bacteroidota</taxon>
        <taxon>Saprospiria</taxon>
        <taxon>Saprospirales</taxon>
        <taxon>Lewinellaceae</taxon>
        <taxon>Neolewinella</taxon>
    </lineage>
</organism>
<dbReference type="RefSeq" id="WP_238750246.1">
    <property type="nucleotide sequence ID" value="NZ_CAKLPZ010000001.1"/>
</dbReference>
<evidence type="ECO:0000256" key="2">
    <source>
        <dbReference type="SAM" id="Phobius"/>
    </source>
</evidence>
<feature type="region of interest" description="Disordered" evidence="1">
    <location>
        <begin position="1"/>
        <end position="24"/>
    </location>
</feature>
<keyword evidence="2" id="KW-0812">Transmembrane</keyword>
<dbReference type="EMBL" id="CAKLPZ010000001">
    <property type="protein sequence ID" value="CAH1000192.1"/>
    <property type="molecule type" value="Genomic_DNA"/>
</dbReference>
<evidence type="ECO:0000313" key="4">
    <source>
        <dbReference type="Proteomes" id="UP000837803"/>
    </source>
</evidence>
<keyword evidence="2" id="KW-0472">Membrane</keyword>
<sequence>MSKRKKQKGRSSTSVADPTPQAAAPIRVVATPKVAERRTTATVDRSAAPLVFGPDTYRWLGGGFLLVVVGFLFMIGGRGDDPTVFDEDVIYSFRRITLAPLIILSGLGVVVYAIFKK</sequence>
<keyword evidence="4" id="KW-1185">Reference proteome</keyword>
<dbReference type="Proteomes" id="UP000837803">
    <property type="component" value="Unassembled WGS sequence"/>
</dbReference>
<name>A0ABM9AZB4_9BACT</name>